<dbReference type="EMBL" id="JAVRJZ010000017">
    <property type="protein sequence ID" value="KAK2709267.1"/>
    <property type="molecule type" value="Genomic_DNA"/>
</dbReference>
<keyword evidence="2" id="KW-1185">Reference proteome</keyword>
<sequence>VSTRIDYKDETLVNLRCIDPTVAVSGKVDTIVPLMIRYPNLLGDSEAESDTLRDKLEVQWTKLTD</sequence>
<evidence type="ECO:0000313" key="2">
    <source>
        <dbReference type="Proteomes" id="UP001187531"/>
    </source>
</evidence>
<dbReference type="Proteomes" id="UP001187531">
    <property type="component" value="Unassembled WGS sequence"/>
</dbReference>
<name>A0AA88HQX9_ARTSF</name>
<gene>
    <name evidence="1" type="ORF">QYM36_013060</name>
</gene>
<accession>A0AA88HQX9</accession>
<evidence type="ECO:0000313" key="1">
    <source>
        <dbReference type="EMBL" id="KAK2709267.1"/>
    </source>
</evidence>
<comment type="caution">
    <text evidence="1">The sequence shown here is derived from an EMBL/GenBank/DDBJ whole genome shotgun (WGS) entry which is preliminary data.</text>
</comment>
<reference evidence="1" key="1">
    <citation type="submission" date="2023-07" db="EMBL/GenBank/DDBJ databases">
        <title>Chromosome-level genome assembly of Artemia franciscana.</title>
        <authorList>
            <person name="Jo E."/>
        </authorList>
    </citation>
    <scope>NUCLEOTIDE SEQUENCE</scope>
    <source>
        <tissue evidence="1">Whole body</tissue>
    </source>
</reference>
<protein>
    <submittedName>
        <fullName evidence="1">Uncharacterized protein</fullName>
    </submittedName>
</protein>
<feature type="non-terminal residue" evidence="1">
    <location>
        <position position="65"/>
    </location>
</feature>
<feature type="non-terminal residue" evidence="1">
    <location>
        <position position="1"/>
    </location>
</feature>
<organism evidence="1 2">
    <name type="scientific">Artemia franciscana</name>
    <name type="common">Brine shrimp</name>
    <name type="synonym">Artemia sanfranciscana</name>
    <dbReference type="NCBI Taxonomy" id="6661"/>
    <lineage>
        <taxon>Eukaryota</taxon>
        <taxon>Metazoa</taxon>
        <taxon>Ecdysozoa</taxon>
        <taxon>Arthropoda</taxon>
        <taxon>Crustacea</taxon>
        <taxon>Branchiopoda</taxon>
        <taxon>Anostraca</taxon>
        <taxon>Artemiidae</taxon>
        <taxon>Artemia</taxon>
    </lineage>
</organism>
<proteinExistence type="predicted"/>
<dbReference type="AlphaFoldDB" id="A0AA88HQX9"/>